<keyword evidence="1" id="KW-0732">Signal</keyword>
<protein>
    <submittedName>
        <fullName evidence="2">Choice-of-anchor P family protein</fullName>
    </submittedName>
</protein>
<evidence type="ECO:0000313" key="2">
    <source>
        <dbReference type="EMBL" id="MFC5178040.1"/>
    </source>
</evidence>
<name>A0ABW0BL21_9ACTN</name>
<evidence type="ECO:0000313" key="3">
    <source>
        <dbReference type="Proteomes" id="UP001596087"/>
    </source>
</evidence>
<dbReference type="NCBIfam" id="NF040603">
    <property type="entry name" value="choice_anch_P"/>
    <property type="match status" value="2"/>
</dbReference>
<organism evidence="2 3">
    <name type="scientific">Nocardioides taihuensis</name>
    <dbReference type="NCBI Taxonomy" id="1835606"/>
    <lineage>
        <taxon>Bacteria</taxon>
        <taxon>Bacillati</taxon>
        <taxon>Actinomycetota</taxon>
        <taxon>Actinomycetes</taxon>
        <taxon>Propionibacteriales</taxon>
        <taxon>Nocardioidaceae</taxon>
        <taxon>Nocardioides</taxon>
    </lineage>
</organism>
<gene>
    <name evidence="2" type="ORF">ACFPGP_15265</name>
</gene>
<dbReference type="EMBL" id="JBHSKD010000019">
    <property type="protein sequence ID" value="MFC5178040.1"/>
    <property type="molecule type" value="Genomic_DNA"/>
</dbReference>
<keyword evidence="3" id="KW-1185">Reference proteome</keyword>
<feature type="chain" id="PRO_5046989501" evidence="1">
    <location>
        <begin position="21"/>
        <end position="427"/>
    </location>
</feature>
<dbReference type="Proteomes" id="UP001596087">
    <property type="component" value="Unassembled WGS sequence"/>
</dbReference>
<accession>A0ABW0BL21</accession>
<evidence type="ECO:0000256" key="1">
    <source>
        <dbReference type="SAM" id="SignalP"/>
    </source>
</evidence>
<comment type="caution">
    <text evidence="2">The sequence shown here is derived from an EMBL/GenBank/DDBJ whole genome shotgun (WGS) entry which is preliminary data.</text>
</comment>
<reference evidence="3" key="1">
    <citation type="journal article" date="2019" name="Int. J. Syst. Evol. Microbiol.">
        <title>The Global Catalogue of Microorganisms (GCM) 10K type strain sequencing project: providing services to taxonomists for standard genome sequencing and annotation.</title>
        <authorList>
            <consortium name="The Broad Institute Genomics Platform"/>
            <consortium name="The Broad Institute Genome Sequencing Center for Infectious Disease"/>
            <person name="Wu L."/>
            <person name="Ma J."/>
        </authorList>
    </citation>
    <scope>NUCLEOTIDE SEQUENCE [LARGE SCALE GENOMIC DNA]</scope>
    <source>
        <strain evidence="3">DFY41</strain>
    </source>
</reference>
<proteinExistence type="predicted"/>
<feature type="signal peptide" evidence="1">
    <location>
        <begin position="1"/>
        <end position="20"/>
    </location>
</feature>
<sequence>MRRTTALLLLSALAAASITATGPAAGSVATARPASTAERSATSSSTPFALSARGFGSRVEGEQVPVGSSTTGFTALGCTNETGRTQRNHVAEAEVPGLGTLSGVATRVTTRKHGGAVSSLSRHKIAGLVIGQDGLGSVAINGIDSRARAWHDADGFHADTLTEIGSITFTAPGMPPQELPAPTPDRPVEIPGLVTIEAARSVRNVTHEGAMAKAMVLKITVVPTGTRARVAFSAAKISSGIKSGLFRGAASGVHGSGLDGMLSVGQLPLSLLPCQGTGGEVVTKSLTSVDLADQVVVGAVSSSQRAWQTRRRAVAWMQGDAASIDLGGGALHVDGIVGRVKMTKVGRHVRYSTAGTTVGRVIADGEPQTFPDTGVLEIPGVARLEPGVVIEHGRRGVKVIGLRITLLDGTGAVIDLGNAKVGVRDPS</sequence>
<dbReference type="RefSeq" id="WP_378591544.1">
    <property type="nucleotide sequence ID" value="NZ_JBHSKD010000019.1"/>
</dbReference>